<gene>
    <name evidence="5" type="ORF">SEMRO_16_G012010.1</name>
</gene>
<evidence type="ECO:0000256" key="1">
    <source>
        <dbReference type="ARBA" id="ARBA00022614"/>
    </source>
</evidence>
<accession>A0A9N8D8N3</accession>
<dbReference type="InterPro" id="IPR003591">
    <property type="entry name" value="Leu-rich_rpt_typical-subtyp"/>
</dbReference>
<dbReference type="EMBL" id="CAICTM010000016">
    <property type="protein sequence ID" value="CAB9497250.1"/>
    <property type="molecule type" value="Genomic_DNA"/>
</dbReference>
<evidence type="ECO:0000256" key="3">
    <source>
        <dbReference type="SAM" id="MobiDB-lite"/>
    </source>
</evidence>
<name>A0A9N8D8N3_9STRA</name>
<feature type="compositionally biased region" description="Polar residues" evidence="3">
    <location>
        <begin position="164"/>
        <end position="179"/>
    </location>
</feature>
<dbReference type="SUPFAM" id="SSF52058">
    <property type="entry name" value="L domain-like"/>
    <property type="match status" value="2"/>
</dbReference>
<dbReference type="Proteomes" id="UP001153069">
    <property type="component" value="Unassembled WGS sequence"/>
</dbReference>
<feature type="region of interest" description="Disordered" evidence="3">
    <location>
        <begin position="296"/>
        <end position="315"/>
    </location>
</feature>
<dbReference type="FunFam" id="3.80.10.10:FF:000041">
    <property type="entry name" value="LRR receptor-like serine/threonine-protein kinase ERECTA"/>
    <property type="match status" value="1"/>
</dbReference>
<keyword evidence="6" id="KW-1185">Reference proteome</keyword>
<keyword evidence="2" id="KW-0677">Repeat</keyword>
<dbReference type="InterPro" id="IPR052595">
    <property type="entry name" value="LRRC69/RLP"/>
</dbReference>
<evidence type="ECO:0000256" key="2">
    <source>
        <dbReference type="ARBA" id="ARBA00022737"/>
    </source>
</evidence>
<reference evidence="5" key="1">
    <citation type="submission" date="2020-06" db="EMBL/GenBank/DDBJ databases">
        <authorList>
            <consortium name="Plant Systems Biology data submission"/>
        </authorList>
    </citation>
    <scope>NUCLEOTIDE SEQUENCE</scope>
    <source>
        <strain evidence="5">D6</strain>
    </source>
</reference>
<evidence type="ECO:0000313" key="5">
    <source>
        <dbReference type="EMBL" id="CAB9497250.1"/>
    </source>
</evidence>
<evidence type="ECO:0000256" key="4">
    <source>
        <dbReference type="SAM" id="Phobius"/>
    </source>
</evidence>
<feature type="compositionally biased region" description="Basic and acidic residues" evidence="3">
    <location>
        <begin position="399"/>
        <end position="409"/>
    </location>
</feature>
<feature type="region of interest" description="Disordered" evidence="3">
    <location>
        <begin position="390"/>
        <end position="413"/>
    </location>
</feature>
<dbReference type="PROSITE" id="PS51450">
    <property type="entry name" value="LRR"/>
    <property type="match status" value="4"/>
</dbReference>
<dbReference type="AlphaFoldDB" id="A0A9N8D8N3"/>
<dbReference type="SMART" id="SM00369">
    <property type="entry name" value="LRR_TYP"/>
    <property type="match status" value="7"/>
</dbReference>
<dbReference type="Pfam" id="PF00560">
    <property type="entry name" value="LRR_1"/>
    <property type="match status" value="3"/>
</dbReference>
<dbReference type="Pfam" id="PF13855">
    <property type="entry name" value="LRR_8"/>
    <property type="match status" value="1"/>
</dbReference>
<keyword evidence="4" id="KW-1133">Transmembrane helix</keyword>
<sequence length="957" mass="104003">MKMNGNGDTRRHGSRVETALVDNQADVGKDAFPSNVFQDLENATSNNGTPNNNASAALPAVAGFPSTAAKFDQNQVSPPKLSRVVTAPGAVSVPASALETTKKGLARRTRSNPSSRGQSRTRSKSPQNLKDDSGTQPGAVSTISAPSTNRGLSKGKQKPPPSNTPDDVSASPSNPSSRRGQSRTRSKSPQNLKDDSGTQPGAVPTISAPSTNRGLSKGKQKPPPRNPPDDVSASPGAVPTISAPSTNRGLSKTKAKRDAQSSQTERMEKEAVSSKEPADGQSTISSVGLNSLAQTSTHQFHARWPPTQSTSVDNLDRSQQGNQWILEDLASSLDEVGPGSINQNMEEDMHIQPTPINAHSTDAETAAGTRENEGLVQAVPVNDERSRSFFPQAEAVDMENERDLQETDNKRKRKERQCQIIGAIIIGICAVVIILSLVYGTRNKPVTIAEEPISVAPTNSVMPSFSPSSMPTETLLSARYEIKGLSESTAEEIGKYGSPQQQAYDWTFQHPDFDDMPNWRKQQLFALGTFYFSFENWPEEYQWMDYSNTECSWTTSLDSNPGEATSSDFIPEGYSNPGISGTIPSEIGMLSLLTNLNLHSTGISGTIPSGIGQTNLTWLYLHDNSISGFLPSELGLLPFLERMDLQFNDISGTVPADLGNCTSLVWVDARNNYLTGLSPEIGLLTSMQYLLLRDNTIKGTIPSEIGLLSNLVYLSLERNSITGTFPSTFDQSSLDQMDLQGNQLSSIPSEIGLLGNQIGQLDLSNNLILTLPSELFLLTSLSVLQLHGNRIEQLPQEIDQMTILDSCDNSIDGWLSFSSNKLSSIPSEIGRLTNLRTLTMQDNQISSFPDVNWSHLTNLASIQLSHNLLHSTIPSELGLLQKLVKLDLSNNALIGSIPSELGENEATAYVWNNTLRDYVAQDARLFQTLILRNNQLSGWLPSELDLDHSYRIQFYTG</sequence>
<feature type="compositionally biased region" description="Polar residues" evidence="3">
    <location>
        <begin position="111"/>
        <end position="151"/>
    </location>
</feature>
<feature type="compositionally biased region" description="Basic and acidic residues" evidence="3">
    <location>
        <begin position="265"/>
        <end position="278"/>
    </location>
</feature>
<dbReference type="Gene3D" id="3.80.10.10">
    <property type="entry name" value="Ribonuclease Inhibitor"/>
    <property type="match status" value="4"/>
</dbReference>
<keyword evidence="1" id="KW-0433">Leucine-rich repeat</keyword>
<protein>
    <submittedName>
        <fullName evidence="5">Fibronectin leucine rich transmembrane protein</fullName>
    </submittedName>
</protein>
<comment type="caution">
    <text evidence="5">The sequence shown here is derived from an EMBL/GenBank/DDBJ whole genome shotgun (WGS) entry which is preliminary data.</text>
</comment>
<dbReference type="PANTHER" id="PTHR48057:SF7">
    <property type="entry name" value="LEUCINE-RICH REPEAT SERINE_THREONINE-PROTEIN KINASE 1"/>
    <property type="match status" value="1"/>
</dbReference>
<feature type="transmembrane region" description="Helical" evidence="4">
    <location>
        <begin position="420"/>
        <end position="439"/>
    </location>
</feature>
<organism evidence="5 6">
    <name type="scientific">Seminavis robusta</name>
    <dbReference type="NCBI Taxonomy" id="568900"/>
    <lineage>
        <taxon>Eukaryota</taxon>
        <taxon>Sar</taxon>
        <taxon>Stramenopiles</taxon>
        <taxon>Ochrophyta</taxon>
        <taxon>Bacillariophyta</taxon>
        <taxon>Bacillariophyceae</taxon>
        <taxon>Bacillariophycidae</taxon>
        <taxon>Naviculales</taxon>
        <taxon>Naviculaceae</taxon>
        <taxon>Seminavis</taxon>
    </lineage>
</organism>
<dbReference type="InterPro" id="IPR032675">
    <property type="entry name" value="LRR_dom_sf"/>
</dbReference>
<dbReference type="OrthoDB" id="44077at2759"/>
<feature type="region of interest" description="Disordered" evidence="3">
    <location>
        <begin position="1"/>
        <end position="33"/>
    </location>
</feature>
<keyword evidence="4" id="KW-0472">Membrane</keyword>
<dbReference type="InterPro" id="IPR001611">
    <property type="entry name" value="Leu-rich_rpt"/>
</dbReference>
<evidence type="ECO:0000313" key="6">
    <source>
        <dbReference type="Proteomes" id="UP001153069"/>
    </source>
</evidence>
<proteinExistence type="predicted"/>
<feature type="region of interest" description="Disordered" evidence="3">
    <location>
        <begin position="87"/>
        <end position="284"/>
    </location>
</feature>
<dbReference type="PANTHER" id="PTHR48057">
    <property type="entry name" value="LEUCINE-RICH REPEAT SERINE/THREONINE-PROTEIN KINASE 1"/>
    <property type="match status" value="1"/>
</dbReference>
<keyword evidence="4 5" id="KW-0812">Transmembrane</keyword>
<feature type="compositionally biased region" description="Polar residues" evidence="3">
    <location>
        <begin position="306"/>
        <end position="315"/>
    </location>
</feature>